<organism evidence="2 3">
    <name type="scientific">Emticicia soli</name>
    <dbReference type="NCBI Taxonomy" id="2027878"/>
    <lineage>
        <taxon>Bacteria</taxon>
        <taxon>Pseudomonadati</taxon>
        <taxon>Bacteroidota</taxon>
        <taxon>Cytophagia</taxon>
        <taxon>Cytophagales</taxon>
        <taxon>Leadbetterellaceae</taxon>
        <taxon>Emticicia</taxon>
    </lineage>
</organism>
<name>A0ABW5J5C7_9BACT</name>
<evidence type="ECO:0000256" key="1">
    <source>
        <dbReference type="SAM" id="MobiDB-lite"/>
    </source>
</evidence>
<accession>A0ABW5J5C7</accession>
<proteinExistence type="predicted"/>
<comment type="caution">
    <text evidence="2">The sequence shown here is derived from an EMBL/GenBank/DDBJ whole genome shotgun (WGS) entry which is preliminary data.</text>
</comment>
<feature type="compositionally biased region" description="Polar residues" evidence="1">
    <location>
        <begin position="59"/>
        <end position="71"/>
    </location>
</feature>
<feature type="region of interest" description="Disordered" evidence="1">
    <location>
        <begin position="1"/>
        <end position="71"/>
    </location>
</feature>
<dbReference type="RefSeq" id="WP_340235420.1">
    <property type="nucleotide sequence ID" value="NZ_JBBEWC010000004.1"/>
</dbReference>
<protein>
    <recommendedName>
        <fullName evidence="4">DUF3606 domain-containing protein</fullName>
    </recommendedName>
</protein>
<keyword evidence="3" id="KW-1185">Reference proteome</keyword>
<evidence type="ECO:0000313" key="3">
    <source>
        <dbReference type="Proteomes" id="UP001597510"/>
    </source>
</evidence>
<feature type="compositionally biased region" description="Basic and acidic residues" evidence="1">
    <location>
        <begin position="1"/>
        <end position="16"/>
    </location>
</feature>
<evidence type="ECO:0000313" key="2">
    <source>
        <dbReference type="EMBL" id="MFD2520011.1"/>
    </source>
</evidence>
<evidence type="ECO:0008006" key="4">
    <source>
        <dbReference type="Google" id="ProtNLM"/>
    </source>
</evidence>
<sequence>METTHKNTNKDTKDKYSTNADDDFSGTQGKEYAGNRKSEATVNNPGSVNRLRGLKSDANAKTTGARSDNRL</sequence>
<dbReference type="EMBL" id="JBHULC010000004">
    <property type="protein sequence ID" value="MFD2520011.1"/>
    <property type="molecule type" value="Genomic_DNA"/>
</dbReference>
<reference evidence="3" key="1">
    <citation type="journal article" date="2019" name="Int. J. Syst. Evol. Microbiol.">
        <title>The Global Catalogue of Microorganisms (GCM) 10K type strain sequencing project: providing services to taxonomists for standard genome sequencing and annotation.</title>
        <authorList>
            <consortium name="The Broad Institute Genomics Platform"/>
            <consortium name="The Broad Institute Genome Sequencing Center for Infectious Disease"/>
            <person name="Wu L."/>
            <person name="Ma J."/>
        </authorList>
    </citation>
    <scope>NUCLEOTIDE SEQUENCE [LARGE SCALE GENOMIC DNA]</scope>
    <source>
        <strain evidence="3">KCTC 52344</strain>
    </source>
</reference>
<dbReference type="Proteomes" id="UP001597510">
    <property type="component" value="Unassembled WGS sequence"/>
</dbReference>
<gene>
    <name evidence="2" type="ORF">ACFSR2_03885</name>
</gene>